<keyword evidence="4" id="KW-1185">Reference proteome</keyword>
<dbReference type="PANTHER" id="PTHR24148">
    <property type="entry name" value="ANKYRIN REPEAT DOMAIN-CONTAINING PROTEIN 39 HOMOLOG-RELATED"/>
    <property type="match status" value="1"/>
</dbReference>
<dbReference type="InterPro" id="IPR010730">
    <property type="entry name" value="HET"/>
</dbReference>
<protein>
    <submittedName>
        <fullName evidence="3">Heterokaryon incompatibility protein-domain-containing protein</fullName>
    </submittedName>
</protein>
<accession>A0A8K0R1S4</accession>
<feature type="region of interest" description="Disordered" evidence="1">
    <location>
        <begin position="200"/>
        <end position="227"/>
    </location>
</feature>
<organism evidence="3 4">
    <name type="scientific">Paraphoma chrysanthemicola</name>
    <dbReference type="NCBI Taxonomy" id="798071"/>
    <lineage>
        <taxon>Eukaryota</taxon>
        <taxon>Fungi</taxon>
        <taxon>Dikarya</taxon>
        <taxon>Ascomycota</taxon>
        <taxon>Pezizomycotina</taxon>
        <taxon>Dothideomycetes</taxon>
        <taxon>Pleosporomycetidae</taxon>
        <taxon>Pleosporales</taxon>
        <taxon>Pleosporineae</taxon>
        <taxon>Phaeosphaeriaceae</taxon>
        <taxon>Paraphoma</taxon>
    </lineage>
</organism>
<comment type="caution">
    <text evidence="3">The sequence shown here is derived from an EMBL/GenBank/DDBJ whole genome shotgun (WGS) entry which is preliminary data.</text>
</comment>
<evidence type="ECO:0000313" key="3">
    <source>
        <dbReference type="EMBL" id="KAH7083799.1"/>
    </source>
</evidence>
<evidence type="ECO:0000259" key="2">
    <source>
        <dbReference type="Pfam" id="PF06985"/>
    </source>
</evidence>
<dbReference type="EMBL" id="JAGMVJ010000013">
    <property type="protein sequence ID" value="KAH7083799.1"/>
    <property type="molecule type" value="Genomic_DNA"/>
</dbReference>
<gene>
    <name evidence="3" type="ORF">FB567DRAFT_92173</name>
</gene>
<dbReference type="Pfam" id="PF26639">
    <property type="entry name" value="Het-6_barrel"/>
    <property type="match status" value="1"/>
</dbReference>
<dbReference type="InterPro" id="IPR052895">
    <property type="entry name" value="HetReg/Transcr_Mod"/>
</dbReference>
<dbReference type="Pfam" id="PF06985">
    <property type="entry name" value="HET"/>
    <property type="match status" value="1"/>
</dbReference>
<evidence type="ECO:0000256" key="1">
    <source>
        <dbReference type="SAM" id="MobiDB-lite"/>
    </source>
</evidence>
<proteinExistence type="predicted"/>
<dbReference type="PANTHER" id="PTHR24148:SF64">
    <property type="entry name" value="HETEROKARYON INCOMPATIBILITY DOMAIN-CONTAINING PROTEIN"/>
    <property type="match status" value="1"/>
</dbReference>
<dbReference type="Proteomes" id="UP000813461">
    <property type="component" value="Unassembled WGS sequence"/>
</dbReference>
<feature type="domain" description="Heterokaryon incompatibility" evidence="2">
    <location>
        <begin position="76"/>
        <end position="256"/>
    </location>
</feature>
<dbReference type="OrthoDB" id="2157530at2759"/>
<dbReference type="AlphaFoldDB" id="A0A8K0R1S4"/>
<reference evidence="3" key="1">
    <citation type="journal article" date="2021" name="Nat. Commun.">
        <title>Genetic determinants of endophytism in the Arabidopsis root mycobiome.</title>
        <authorList>
            <person name="Mesny F."/>
            <person name="Miyauchi S."/>
            <person name="Thiergart T."/>
            <person name="Pickel B."/>
            <person name="Atanasova L."/>
            <person name="Karlsson M."/>
            <person name="Huettel B."/>
            <person name="Barry K.W."/>
            <person name="Haridas S."/>
            <person name="Chen C."/>
            <person name="Bauer D."/>
            <person name="Andreopoulos W."/>
            <person name="Pangilinan J."/>
            <person name="LaButti K."/>
            <person name="Riley R."/>
            <person name="Lipzen A."/>
            <person name="Clum A."/>
            <person name="Drula E."/>
            <person name="Henrissat B."/>
            <person name="Kohler A."/>
            <person name="Grigoriev I.V."/>
            <person name="Martin F.M."/>
            <person name="Hacquard S."/>
        </authorList>
    </citation>
    <scope>NUCLEOTIDE SEQUENCE</scope>
    <source>
        <strain evidence="3">MPI-SDFR-AT-0120</strain>
    </source>
</reference>
<evidence type="ECO:0000313" key="4">
    <source>
        <dbReference type="Proteomes" id="UP000813461"/>
    </source>
</evidence>
<sequence>MMDFLASICCWPIYDDVNDTPTETTPLMTPRDLPTYGYQTIAADEFRVLVLHPARSFSDDIVVHLQTRKRSDDKFYEAISYSWGTNEESEPVLVQDEEFASLHLHNQNVTTRLLRYYQTRNQANATLHVRSNVVTLLRYLRYQWFPRYLWLDALCINQSDKSEKGDQVNQMGDIYRKSGRTLIWLGSSRTFPRPLSAMERVVRSRKTKPWRESDQSKLERGNDSPEVQLEETLSQGQDFRHILKLPWFQRRWVIQEVALSPRPRVVFGHDTMSFEDMTYLIDQLGIRRDKQRDHPRVADALHTLESMTSLQRRNSFRGSSLFTQIKHDLFLRYYHQHPKSSGPADFIQILVSMHAAQCSDDRDRIFALNSLGGRPTTVDYQDSVEEVYSRFATEECTYSLETLFCCGAFPSQCLPSWVPDWRSPRQWIPIKSFEKRPPSHQLLSENPRQHNQPRHRPIIIESRIMVINAIPYTVVATRGPRLCGTWREQPWRSIEKFHRFFACITDSTSSCTRAHSLDQLMKTLTAGGVLSGTNLENWLRSDEQSHNFMEAQPAPAIACCDAHNVSFCEYPRKHLNVFNILQRIERVMEGRCAFVTQRGDWGIGPSSMLSGDYVVALPGCQYPLVLRPSLIGVQGTYKIVGDCYITPFEGYEQLSTHQSARAISIV</sequence>
<feature type="compositionally biased region" description="Basic and acidic residues" evidence="1">
    <location>
        <begin position="209"/>
        <end position="223"/>
    </location>
</feature>
<name>A0A8K0R1S4_9PLEO</name>